<evidence type="ECO:0000256" key="2">
    <source>
        <dbReference type="ARBA" id="ARBA00022737"/>
    </source>
</evidence>
<dbReference type="Pfam" id="PF13041">
    <property type="entry name" value="PPR_2"/>
    <property type="match status" value="1"/>
</dbReference>
<dbReference type="Pfam" id="PF12854">
    <property type="entry name" value="PPR_1"/>
    <property type="match status" value="1"/>
</dbReference>
<reference evidence="5 6" key="1">
    <citation type="submission" date="2021-02" db="EMBL/GenBank/DDBJ databases">
        <title>Plant Genome Project.</title>
        <authorList>
            <person name="Zhang R.-G."/>
        </authorList>
    </citation>
    <scope>NUCLEOTIDE SEQUENCE [LARGE SCALE GENOMIC DNA]</scope>
    <source>
        <tissue evidence="5">Leaves</tissue>
    </source>
</reference>
<dbReference type="InterPro" id="IPR011990">
    <property type="entry name" value="TPR-like_helical_dom_sf"/>
</dbReference>
<protein>
    <recommendedName>
        <fullName evidence="7">Pentatricopeptide repeat-containing protein</fullName>
    </recommendedName>
</protein>
<keyword evidence="2" id="KW-0677">Repeat</keyword>
<evidence type="ECO:0008006" key="7">
    <source>
        <dbReference type="Google" id="ProtNLM"/>
    </source>
</evidence>
<dbReference type="InterPro" id="IPR002885">
    <property type="entry name" value="PPR_rpt"/>
</dbReference>
<sequence length="356" mass="40542">MDEIAVVLRRFGDEQSTLLDQFERLSFEVQLNQAILRRSFSEPGAVSRSSQAQALPALMPLVVKSSHHHHHHHQSQKKRQGRRGGSSVSGFTKVLKKLLKPLFVKKYKKDGSLDFAENPRGLLANKFMGGIKTLTSKERIGIFTSIVKDNRRRRNWTISEFNDLLMSLVTANEQEIALNLYCLMGWLGTRLLDIFDHGQVGRVAAFEMLVDIEKNDDAMKPDMHTYTAVTDGFCKGGRSSEAMGLLNEAVERGLRPSVVTFNTLFNGYCKEGMAMEGFSVLRFMKERNCVPDHISYSTLLYWLLRWGETRAALRVFKEMVGFGFEGDERMVNTLLRGLCIKSCKEKHVLEDAYQMF</sequence>
<keyword evidence="6" id="KW-1185">Reference proteome</keyword>
<name>A0ABQ8HDU4_9ROSI</name>
<comment type="caution">
    <text evidence="5">The sequence shown here is derived from an EMBL/GenBank/DDBJ whole genome shotgun (WGS) entry which is preliminary data.</text>
</comment>
<dbReference type="EMBL" id="JAFEMO010000012">
    <property type="protein sequence ID" value="KAH7554674.1"/>
    <property type="molecule type" value="Genomic_DNA"/>
</dbReference>
<evidence type="ECO:0000313" key="5">
    <source>
        <dbReference type="EMBL" id="KAH7554674.1"/>
    </source>
</evidence>
<feature type="compositionally biased region" description="Basic residues" evidence="4">
    <location>
        <begin position="65"/>
        <end position="82"/>
    </location>
</feature>
<feature type="repeat" description="PPR" evidence="3">
    <location>
        <begin position="257"/>
        <end position="291"/>
    </location>
</feature>
<dbReference type="NCBIfam" id="TIGR00756">
    <property type="entry name" value="PPR"/>
    <property type="match status" value="3"/>
</dbReference>
<dbReference type="PROSITE" id="PS51375">
    <property type="entry name" value="PPR"/>
    <property type="match status" value="3"/>
</dbReference>
<feature type="region of interest" description="Disordered" evidence="4">
    <location>
        <begin position="64"/>
        <end position="88"/>
    </location>
</feature>
<organism evidence="5 6">
    <name type="scientific">Xanthoceras sorbifolium</name>
    <dbReference type="NCBI Taxonomy" id="99658"/>
    <lineage>
        <taxon>Eukaryota</taxon>
        <taxon>Viridiplantae</taxon>
        <taxon>Streptophyta</taxon>
        <taxon>Embryophyta</taxon>
        <taxon>Tracheophyta</taxon>
        <taxon>Spermatophyta</taxon>
        <taxon>Magnoliopsida</taxon>
        <taxon>eudicotyledons</taxon>
        <taxon>Gunneridae</taxon>
        <taxon>Pentapetalae</taxon>
        <taxon>rosids</taxon>
        <taxon>malvids</taxon>
        <taxon>Sapindales</taxon>
        <taxon>Sapindaceae</taxon>
        <taxon>Xanthoceroideae</taxon>
        <taxon>Xanthoceras</taxon>
    </lineage>
</organism>
<evidence type="ECO:0000256" key="4">
    <source>
        <dbReference type="SAM" id="MobiDB-lite"/>
    </source>
</evidence>
<evidence type="ECO:0000256" key="1">
    <source>
        <dbReference type="ARBA" id="ARBA00007626"/>
    </source>
</evidence>
<proteinExistence type="inferred from homology"/>
<evidence type="ECO:0000313" key="6">
    <source>
        <dbReference type="Proteomes" id="UP000827721"/>
    </source>
</evidence>
<feature type="repeat" description="PPR" evidence="3">
    <location>
        <begin position="222"/>
        <end position="256"/>
    </location>
</feature>
<gene>
    <name evidence="5" type="ORF">JRO89_XS12G0256000</name>
</gene>
<comment type="similarity">
    <text evidence="1">Belongs to the PPR family. P subfamily.</text>
</comment>
<dbReference type="PANTHER" id="PTHR47941">
    <property type="entry name" value="PENTATRICOPEPTIDE REPEAT-CONTAINING PROTEIN 3, MITOCHONDRIAL"/>
    <property type="match status" value="1"/>
</dbReference>
<accession>A0ABQ8HDU4</accession>
<dbReference type="Proteomes" id="UP000827721">
    <property type="component" value="Unassembled WGS sequence"/>
</dbReference>
<feature type="repeat" description="PPR" evidence="3">
    <location>
        <begin position="292"/>
        <end position="326"/>
    </location>
</feature>
<dbReference type="Gene3D" id="1.25.40.10">
    <property type="entry name" value="Tetratricopeptide repeat domain"/>
    <property type="match status" value="1"/>
</dbReference>
<evidence type="ECO:0000256" key="3">
    <source>
        <dbReference type="PROSITE-ProRule" id="PRU00708"/>
    </source>
</evidence>